<dbReference type="InterPro" id="IPR020084">
    <property type="entry name" value="NUDIX_hydrolase_CS"/>
</dbReference>
<comment type="caution">
    <text evidence="5">The sequence shown here is derived from an EMBL/GenBank/DDBJ whole genome shotgun (WGS) entry which is preliminary data.</text>
</comment>
<dbReference type="Proteomes" id="UP000643165">
    <property type="component" value="Unassembled WGS sequence"/>
</dbReference>
<evidence type="ECO:0000313" key="5">
    <source>
        <dbReference type="EMBL" id="GIJ22032.1"/>
    </source>
</evidence>
<dbReference type="InterPro" id="IPR020476">
    <property type="entry name" value="Nudix_hydrolase"/>
</dbReference>
<sequence>MIPIPSESGSITTADPTPRSDIIRAAWRERVLRTDHEDLTGHCFPNLHDTSPLWDSRTRIPAMVNPVGFRDKTGHRRGGAVTATVLDVSTEPLRCTGALIVAPDGRLFFQRRSPHRRLFPNCWDIVGGHLEPGESVHEALYREVTEETGWRVSEVIAEVGEYRYVGDDGLTRIESDWLVRVDGDLAAPVLEAGKHTEYRWLGPDDLDLLDEHRDVNDGLVRHIAEQAFATLRSTGS</sequence>
<organism evidence="5 6">
    <name type="scientific">Micromonospora lutea</name>
    <dbReference type="NCBI Taxonomy" id="419825"/>
    <lineage>
        <taxon>Bacteria</taxon>
        <taxon>Bacillati</taxon>
        <taxon>Actinomycetota</taxon>
        <taxon>Actinomycetes</taxon>
        <taxon>Micromonosporales</taxon>
        <taxon>Micromonosporaceae</taxon>
        <taxon>Micromonospora</taxon>
    </lineage>
</organism>
<evidence type="ECO:0000256" key="1">
    <source>
        <dbReference type="ARBA" id="ARBA00005582"/>
    </source>
</evidence>
<dbReference type="InterPro" id="IPR015797">
    <property type="entry name" value="NUDIX_hydrolase-like_dom_sf"/>
</dbReference>
<protein>
    <recommendedName>
        <fullName evidence="4">Nudix hydrolase domain-containing protein</fullName>
    </recommendedName>
</protein>
<comment type="similarity">
    <text evidence="1 3">Belongs to the Nudix hydrolase family.</text>
</comment>
<dbReference type="CDD" id="cd02883">
    <property type="entry name" value="NUDIX_Hydrolase"/>
    <property type="match status" value="1"/>
</dbReference>
<evidence type="ECO:0000259" key="4">
    <source>
        <dbReference type="PROSITE" id="PS51462"/>
    </source>
</evidence>
<dbReference type="PROSITE" id="PS00893">
    <property type="entry name" value="NUDIX_BOX"/>
    <property type="match status" value="1"/>
</dbReference>
<keyword evidence="2 3" id="KW-0378">Hydrolase</keyword>
<dbReference type="EMBL" id="BOPB01000012">
    <property type="protein sequence ID" value="GIJ22032.1"/>
    <property type="molecule type" value="Genomic_DNA"/>
</dbReference>
<dbReference type="SUPFAM" id="SSF55811">
    <property type="entry name" value="Nudix"/>
    <property type="match status" value="1"/>
</dbReference>
<dbReference type="InterPro" id="IPR000086">
    <property type="entry name" value="NUDIX_hydrolase_dom"/>
</dbReference>
<name>A0ABQ4IVS6_9ACTN</name>
<dbReference type="PRINTS" id="PR00502">
    <property type="entry name" value="NUDIXFAMILY"/>
</dbReference>
<keyword evidence="6" id="KW-1185">Reference proteome</keyword>
<reference evidence="5 6" key="1">
    <citation type="submission" date="2021-01" db="EMBL/GenBank/DDBJ databases">
        <title>Whole genome shotgun sequence of Verrucosispora lutea NBRC 106530.</title>
        <authorList>
            <person name="Komaki H."/>
            <person name="Tamura T."/>
        </authorList>
    </citation>
    <scope>NUCLEOTIDE SEQUENCE [LARGE SCALE GENOMIC DNA]</scope>
    <source>
        <strain evidence="5 6">NBRC 106530</strain>
    </source>
</reference>
<proteinExistence type="inferred from homology"/>
<evidence type="ECO:0000256" key="3">
    <source>
        <dbReference type="RuleBase" id="RU003476"/>
    </source>
</evidence>
<dbReference type="Pfam" id="PF00293">
    <property type="entry name" value="NUDIX"/>
    <property type="match status" value="1"/>
</dbReference>
<dbReference type="Gene3D" id="3.90.79.10">
    <property type="entry name" value="Nucleoside Triphosphate Pyrophosphohydrolase"/>
    <property type="match status" value="1"/>
</dbReference>
<dbReference type="PANTHER" id="PTHR43736:SF1">
    <property type="entry name" value="DIHYDRONEOPTERIN TRIPHOSPHATE DIPHOSPHATASE"/>
    <property type="match status" value="1"/>
</dbReference>
<dbReference type="PANTHER" id="PTHR43736">
    <property type="entry name" value="ADP-RIBOSE PYROPHOSPHATASE"/>
    <property type="match status" value="1"/>
</dbReference>
<evidence type="ECO:0000256" key="2">
    <source>
        <dbReference type="ARBA" id="ARBA00022801"/>
    </source>
</evidence>
<accession>A0ABQ4IVS6</accession>
<gene>
    <name evidence="5" type="ORF">Vlu01_26560</name>
</gene>
<evidence type="ECO:0000313" key="6">
    <source>
        <dbReference type="Proteomes" id="UP000643165"/>
    </source>
</evidence>
<feature type="domain" description="Nudix hydrolase" evidence="4">
    <location>
        <begin position="91"/>
        <end position="223"/>
    </location>
</feature>
<dbReference type="PROSITE" id="PS51462">
    <property type="entry name" value="NUDIX"/>
    <property type="match status" value="1"/>
</dbReference>